<dbReference type="PROSITE" id="PS51194">
    <property type="entry name" value="HELICASE_CTER"/>
    <property type="match status" value="1"/>
</dbReference>
<evidence type="ECO:0000313" key="4">
    <source>
        <dbReference type="EMBL" id="KKM02615.1"/>
    </source>
</evidence>
<keyword evidence="2" id="KW-0347">Helicase</keyword>
<dbReference type="EMBL" id="LAZR01016883">
    <property type="protein sequence ID" value="KKM02615.1"/>
    <property type="molecule type" value="Genomic_DNA"/>
</dbReference>
<dbReference type="InterPro" id="IPR027417">
    <property type="entry name" value="P-loop_NTPase"/>
</dbReference>
<evidence type="ECO:0000259" key="3">
    <source>
        <dbReference type="PROSITE" id="PS51194"/>
    </source>
</evidence>
<dbReference type="PANTHER" id="PTHR47964:SF1">
    <property type="entry name" value="ATP-DEPENDENT DNA HELICASE HOMOLOG RECG, CHLOROPLASTIC"/>
    <property type="match status" value="1"/>
</dbReference>
<proteinExistence type="predicted"/>
<sequence length="218" mass="24459">MYEIIEKELVKGHQAYFVYPRISRNEDVVSAERGFREISYWFDMYRVKLLTGQASAEDKAGVLQEFYEGDTQILVSTIIAEVGLDNPNATVMVVEGADRFGLSQLHQLRGRVCRSTDTVFCFLVSETSNPTSIARLEVIEKCNDGFEIAEHDLRLRGAGEVFSTRQTGLPDLKFVSLVDDYDLMIEAKELVQAGSVGLGVREMMVLKYGDSLELGRVV</sequence>
<dbReference type="GO" id="GO:0006281">
    <property type="term" value="P:DNA repair"/>
    <property type="evidence" value="ECO:0007669"/>
    <property type="project" value="InterPro"/>
</dbReference>
<keyword evidence="2" id="KW-0067">ATP-binding</keyword>
<evidence type="ECO:0000256" key="1">
    <source>
        <dbReference type="ARBA" id="ARBA00022801"/>
    </source>
</evidence>
<accession>A0A0F9GUV2</accession>
<dbReference type="SUPFAM" id="SSF52540">
    <property type="entry name" value="P-loop containing nucleoside triphosphate hydrolases"/>
    <property type="match status" value="1"/>
</dbReference>
<gene>
    <name evidence="4" type="ORF">LCGC14_1782660</name>
</gene>
<dbReference type="SMART" id="SM00490">
    <property type="entry name" value="HELICc"/>
    <property type="match status" value="1"/>
</dbReference>
<feature type="domain" description="Helicase C-terminal" evidence="3">
    <location>
        <begin position="1"/>
        <end position="154"/>
    </location>
</feature>
<dbReference type="Pfam" id="PF00271">
    <property type="entry name" value="Helicase_C"/>
    <property type="match status" value="1"/>
</dbReference>
<comment type="caution">
    <text evidence="4">The sequence shown here is derived from an EMBL/GenBank/DDBJ whole genome shotgun (WGS) entry which is preliminary data.</text>
</comment>
<dbReference type="AlphaFoldDB" id="A0A0F9GUV2"/>
<keyword evidence="2" id="KW-0547">Nucleotide-binding</keyword>
<dbReference type="GO" id="GO:0016787">
    <property type="term" value="F:hydrolase activity"/>
    <property type="evidence" value="ECO:0007669"/>
    <property type="project" value="UniProtKB-KW"/>
</dbReference>
<dbReference type="Pfam" id="PF19833">
    <property type="entry name" value="RecG_dom3_C"/>
    <property type="match status" value="1"/>
</dbReference>
<name>A0A0F9GUV2_9ZZZZ</name>
<dbReference type="GO" id="GO:0003678">
    <property type="term" value="F:DNA helicase activity"/>
    <property type="evidence" value="ECO:0007669"/>
    <property type="project" value="TreeGrafter"/>
</dbReference>
<reference evidence="4" key="1">
    <citation type="journal article" date="2015" name="Nature">
        <title>Complex archaea that bridge the gap between prokaryotes and eukaryotes.</title>
        <authorList>
            <person name="Spang A."/>
            <person name="Saw J.H."/>
            <person name="Jorgensen S.L."/>
            <person name="Zaremba-Niedzwiedzka K."/>
            <person name="Martijn J."/>
            <person name="Lind A.E."/>
            <person name="van Eijk R."/>
            <person name="Schleper C."/>
            <person name="Guy L."/>
            <person name="Ettema T.J."/>
        </authorList>
    </citation>
    <scope>NUCLEOTIDE SEQUENCE</scope>
</reference>
<organism evidence="4">
    <name type="scientific">marine sediment metagenome</name>
    <dbReference type="NCBI Taxonomy" id="412755"/>
    <lineage>
        <taxon>unclassified sequences</taxon>
        <taxon>metagenomes</taxon>
        <taxon>ecological metagenomes</taxon>
    </lineage>
</organism>
<dbReference type="Gene3D" id="3.40.50.300">
    <property type="entry name" value="P-loop containing nucleotide triphosphate hydrolases"/>
    <property type="match status" value="1"/>
</dbReference>
<dbReference type="InterPro" id="IPR047112">
    <property type="entry name" value="RecG/Mfd"/>
</dbReference>
<dbReference type="InterPro" id="IPR001650">
    <property type="entry name" value="Helicase_C-like"/>
</dbReference>
<dbReference type="InterPro" id="IPR045562">
    <property type="entry name" value="RecG_dom3_C"/>
</dbReference>
<keyword evidence="1" id="KW-0378">Hydrolase</keyword>
<protein>
    <recommendedName>
        <fullName evidence="3">Helicase C-terminal domain-containing protein</fullName>
    </recommendedName>
</protein>
<dbReference type="PANTHER" id="PTHR47964">
    <property type="entry name" value="ATP-DEPENDENT DNA HELICASE HOMOLOG RECG, CHLOROPLASTIC"/>
    <property type="match status" value="1"/>
</dbReference>
<evidence type="ECO:0000256" key="2">
    <source>
        <dbReference type="ARBA" id="ARBA00022806"/>
    </source>
</evidence>